<organism evidence="7 8">
    <name type="scientific">Fodinibius salicampi</name>
    <dbReference type="NCBI Taxonomy" id="1920655"/>
    <lineage>
        <taxon>Bacteria</taxon>
        <taxon>Pseudomonadati</taxon>
        <taxon>Balneolota</taxon>
        <taxon>Balneolia</taxon>
        <taxon>Balneolales</taxon>
        <taxon>Balneolaceae</taxon>
        <taxon>Fodinibius</taxon>
    </lineage>
</organism>
<dbReference type="PANTHER" id="PTHR11361">
    <property type="entry name" value="DNA MISMATCH REPAIR PROTEIN MUTS FAMILY MEMBER"/>
    <property type="match status" value="1"/>
</dbReference>
<keyword evidence="5" id="KW-0812">Transmembrane</keyword>
<evidence type="ECO:0000256" key="2">
    <source>
        <dbReference type="ARBA" id="ARBA00022840"/>
    </source>
</evidence>
<feature type="domain" description="DNA mismatch repair proteins mutS family" evidence="6">
    <location>
        <begin position="431"/>
        <end position="608"/>
    </location>
</feature>
<evidence type="ECO:0000256" key="5">
    <source>
        <dbReference type="SAM" id="Phobius"/>
    </source>
</evidence>
<dbReference type="Gene3D" id="3.40.50.300">
    <property type="entry name" value="P-loop containing nucleotide triphosphate hydrolases"/>
    <property type="match status" value="1"/>
</dbReference>
<dbReference type="InterPro" id="IPR000432">
    <property type="entry name" value="DNA_mismatch_repair_MutS_C"/>
</dbReference>
<gene>
    <name evidence="7" type="ORF">LQ318_05840</name>
</gene>
<evidence type="ECO:0000256" key="1">
    <source>
        <dbReference type="ARBA" id="ARBA00022741"/>
    </source>
</evidence>
<reference evidence="7 8" key="1">
    <citation type="submission" date="2021-11" db="EMBL/GenBank/DDBJ databases">
        <title>Aliifidinibius sp. nov., a new bacterium isolated from saline soil.</title>
        <authorList>
            <person name="Galisteo C."/>
            <person name="De La Haba R."/>
            <person name="Sanchez-Porro C."/>
            <person name="Ventosa A."/>
        </authorList>
    </citation>
    <scope>NUCLEOTIDE SEQUENCE [LARGE SCALE GENOMIC DNA]</scope>
    <source>
        <strain evidence="7 8">KACC 190600</strain>
    </source>
</reference>
<sequence>MSYTSASLRKALENQIRRLQKKTDDLKNQSQRLSMIRLFIFVGGLALVYMAGSLGPEWLFWITLITFIGGFYKLITIHKKIDKSVERFTVWKNIRRNQLARQSLNWSDIPDSNAIKSYQDHPFAFDLNIIGKHSLLSLINTGHYQGSTDFLAQLLLQQEPDPEEVADRQSVIKELSSNASFRDRLQLLAQLNSKQELSDDWTLEELREHLNNAEKVNYNGVLSLLGGLSILNIVLGVLYLTGYIAPYVIFTFVLYLVIYNFNSDKISGLYNEASQIVKLLKPFKTILEYLETYSYSGNPNLKDFCSPFWKRSNAPSGYINQIVRIAGAASSQQSEIIWVLLNFLVPWDLYYAQKLSGYKQEVAPFLSRWLDRYYKLEALSSLANFSWLNPHYNFALPETNSGNPFEAKNLGHPLIPEDEKVTNNLTIHEKGEILLITGSNMAGKSTFLRTVGINLALYFSGGPVNASSLTTIPFRLFSSINITDSLDEGLSHFYAEVKQLRKLLTFLEDNHPMPVFFLVDEIYRGTNNRERLQGSKAFLQNVAGKNGIGMVSTHDLELAQLEETIPELSNWHFSETIDDGKMSFEYKLKSGPCPSTNALKIMEIEGLPV</sequence>
<keyword evidence="1" id="KW-0547">Nucleotide-binding</keyword>
<dbReference type="RefSeq" id="WP_265788375.1">
    <property type="nucleotide sequence ID" value="NZ_BAABRS010000001.1"/>
</dbReference>
<keyword evidence="5" id="KW-0472">Membrane</keyword>
<name>A0ABT3PX43_9BACT</name>
<dbReference type="SUPFAM" id="SSF52540">
    <property type="entry name" value="P-loop containing nucleoside triphosphate hydrolases"/>
    <property type="match status" value="1"/>
</dbReference>
<evidence type="ECO:0000256" key="3">
    <source>
        <dbReference type="ARBA" id="ARBA00023125"/>
    </source>
</evidence>
<feature type="coiled-coil region" evidence="4">
    <location>
        <begin position="9"/>
        <end position="36"/>
    </location>
</feature>
<evidence type="ECO:0000256" key="4">
    <source>
        <dbReference type="SAM" id="Coils"/>
    </source>
</evidence>
<keyword evidence="3" id="KW-0238">DNA-binding</keyword>
<dbReference type="InterPro" id="IPR045076">
    <property type="entry name" value="MutS"/>
</dbReference>
<evidence type="ECO:0000313" key="8">
    <source>
        <dbReference type="Proteomes" id="UP001207337"/>
    </source>
</evidence>
<dbReference type="EMBL" id="JAJNDC010000001">
    <property type="protein sequence ID" value="MCW9712424.1"/>
    <property type="molecule type" value="Genomic_DNA"/>
</dbReference>
<accession>A0ABT3PX43</accession>
<protein>
    <submittedName>
        <fullName evidence="7">MutS family DNA mismatch repair protein</fullName>
    </submittedName>
</protein>
<keyword evidence="2" id="KW-0067">ATP-binding</keyword>
<feature type="transmembrane region" description="Helical" evidence="5">
    <location>
        <begin position="58"/>
        <end position="75"/>
    </location>
</feature>
<dbReference type="Proteomes" id="UP001207337">
    <property type="component" value="Unassembled WGS sequence"/>
</dbReference>
<feature type="transmembrane region" description="Helical" evidence="5">
    <location>
        <begin position="35"/>
        <end position="52"/>
    </location>
</feature>
<keyword evidence="5" id="KW-1133">Transmembrane helix</keyword>
<dbReference type="Pfam" id="PF00488">
    <property type="entry name" value="MutS_V"/>
    <property type="match status" value="1"/>
</dbReference>
<dbReference type="PANTHER" id="PTHR11361:SF99">
    <property type="entry name" value="DNA MISMATCH REPAIR PROTEIN"/>
    <property type="match status" value="1"/>
</dbReference>
<feature type="transmembrane region" description="Helical" evidence="5">
    <location>
        <begin position="216"/>
        <end position="238"/>
    </location>
</feature>
<dbReference type="InterPro" id="IPR027417">
    <property type="entry name" value="P-loop_NTPase"/>
</dbReference>
<comment type="caution">
    <text evidence="7">The sequence shown here is derived from an EMBL/GenBank/DDBJ whole genome shotgun (WGS) entry which is preliminary data.</text>
</comment>
<dbReference type="CDD" id="cd03283">
    <property type="entry name" value="ABC_MutS-like"/>
    <property type="match status" value="1"/>
</dbReference>
<evidence type="ECO:0000313" key="7">
    <source>
        <dbReference type="EMBL" id="MCW9712424.1"/>
    </source>
</evidence>
<keyword evidence="4" id="KW-0175">Coiled coil</keyword>
<keyword evidence="8" id="KW-1185">Reference proteome</keyword>
<proteinExistence type="predicted"/>
<evidence type="ECO:0000259" key="6">
    <source>
        <dbReference type="SMART" id="SM00534"/>
    </source>
</evidence>
<dbReference type="SMART" id="SM00534">
    <property type="entry name" value="MUTSac"/>
    <property type="match status" value="1"/>
</dbReference>
<feature type="transmembrane region" description="Helical" evidence="5">
    <location>
        <begin position="244"/>
        <end position="261"/>
    </location>
</feature>